<dbReference type="Pfam" id="PF03936">
    <property type="entry name" value="Terpene_synth_C"/>
    <property type="match status" value="1"/>
</dbReference>
<reference evidence="2 3" key="1">
    <citation type="journal article" date="2006" name="Science">
        <title>The genome of black cottonwood, Populus trichocarpa (Torr. &amp; Gray).</title>
        <authorList>
            <person name="Tuskan G.A."/>
            <person name="Difazio S."/>
            <person name="Jansson S."/>
            <person name="Bohlmann J."/>
            <person name="Grigoriev I."/>
            <person name="Hellsten U."/>
            <person name="Putnam N."/>
            <person name="Ralph S."/>
            <person name="Rombauts S."/>
            <person name="Salamov A."/>
            <person name="Schein J."/>
            <person name="Sterck L."/>
            <person name="Aerts A."/>
            <person name="Bhalerao R.R."/>
            <person name="Bhalerao R.P."/>
            <person name="Blaudez D."/>
            <person name="Boerjan W."/>
            <person name="Brun A."/>
            <person name="Brunner A."/>
            <person name="Busov V."/>
            <person name="Campbell M."/>
            <person name="Carlson J."/>
            <person name="Chalot M."/>
            <person name="Chapman J."/>
            <person name="Chen G.L."/>
            <person name="Cooper D."/>
            <person name="Coutinho P.M."/>
            <person name="Couturier J."/>
            <person name="Covert S."/>
            <person name="Cronk Q."/>
            <person name="Cunningham R."/>
            <person name="Davis J."/>
            <person name="Degroeve S."/>
            <person name="Dejardin A."/>
            <person name="Depamphilis C."/>
            <person name="Detter J."/>
            <person name="Dirks B."/>
            <person name="Dubchak I."/>
            <person name="Duplessis S."/>
            <person name="Ehlting J."/>
            <person name="Ellis B."/>
            <person name="Gendler K."/>
            <person name="Goodstein D."/>
            <person name="Gribskov M."/>
            <person name="Grimwood J."/>
            <person name="Groover A."/>
            <person name="Gunter L."/>
            <person name="Hamberger B."/>
            <person name="Heinze B."/>
            <person name="Helariutta Y."/>
            <person name="Henrissat B."/>
            <person name="Holligan D."/>
            <person name="Holt R."/>
            <person name="Huang W."/>
            <person name="Islam-Faridi N."/>
            <person name="Jones S."/>
            <person name="Jones-Rhoades M."/>
            <person name="Jorgensen R."/>
            <person name="Joshi C."/>
            <person name="Kangasjarvi J."/>
            <person name="Karlsson J."/>
            <person name="Kelleher C."/>
            <person name="Kirkpatrick R."/>
            <person name="Kirst M."/>
            <person name="Kohler A."/>
            <person name="Kalluri U."/>
            <person name="Larimer F."/>
            <person name="Leebens-Mack J."/>
            <person name="Leple J.C."/>
            <person name="Locascio P."/>
            <person name="Lou Y."/>
            <person name="Lucas S."/>
            <person name="Martin F."/>
            <person name="Montanini B."/>
            <person name="Napoli C."/>
            <person name="Nelson D.R."/>
            <person name="Nelson C."/>
            <person name="Nieminen K."/>
            <person name="Nilsson O."/>
            <person name="Pereda V."/>
            <person name="Peter G."/>
            <person name="Philippe R."/>
            <person name="Pilate G."/>
            <person name="Poliakov A."/>
            <person name="Razumovskaya J."/>
            <person name="Richardson P."/>
            <person name="Rinaldi C."/>
            <person name="Ritland K."/>
            <person name="Rouze P."/>
            <person name="Ryaboy D."/>
            <person name="Schmutz J."/>
            <person name="Schrader J."/>
            <person name="Segerman B."/>
            <person name="Shin H."/>
            <person name="Siddiqui A."/>
            <person name="Sterky F."/>
            <person name="Terry A."/>
            <person name="Tsai C.J."/>
            <person name="Uberbacher E."/>
            <person name="Unneberg P."/>
            <person name="Vahala J."/>
            <person name="Wall K."/>
            <person name="Wessler S."/>
            <person name="Yang G."/>
            <person name="Yin T."/>
            <person name="Douglas C."/>
            <person name="Marra M."/>
            <person name="Sandberg G."/>
            <person name="Van de Peer Y."/>
            <person name="Rokhsar D."/>
        </authorList>
    </citation>
    <scope>NUCLEOTIDE SEQUENCE [LARGE SCALE GENOMIC DNA]</scope>
    <source>
        <strain evidence="3">cv. Nisqually</strain>
    </source>
</reference>
<dbReference type="SUPFAM" id="SSF48576">
    <property type="entry name" value="Terpenoid synthases"/>
    <property type="match status" value="1"/>
</dbReference>
<dbReference type="STRING" id="3694.A0A2K1ZT27"/>
<name>A0A2K1ZT27_POPTR</name>
<gene>
    <name evidence="2" type="ORF">POPTR_007G118500</name>
</gene>
<dbReference type="GO" id="GO:0010333">
    <property type="term" value="F:terpene synthase activity"/>
    <property type="evidence" value="ECO:0007669"/>
    <property type="project" value="InterPro"/>
</dbReference>
<feature type="domain" description="Terpene synthase metal-binding" evidence="1">
    <location>
        <begin position="24"/>
        <end position="74"/>
    </location>
</feature>
<evidence type="ECO:0000313" key="2">
    <source>
        <dbReference type="EMBL" id="PNT28435.1"/>
    </source>
</evidence>
<keyword evidence="3" id="KW-1185">Reference proteome</keyword>
<dbReference type="InterPro" id="IPR008949">
    <property type="entry name" value="Isoprenoid_synthase_dom_sf"/>
</dbReference>
<dbReference type="Gene3D" id="1.10.600.10">
    <property type="entry name" value="Farnesyl Diphosphate Synthase"/>
    <property type="match status" value="2"/>
</dbReference>
<organism evidence="2 3">
    <name type="scientific">Populus trichocarpa</name>
    <name type="common">Western balsam poplar</name>
    <name type="synonym">Populus balsamifera subsp. trichocarpa</name>
    <dbReference type="NCBI Taxonomy" id="3694"/>
    <lineage>
        <taxon>Eukaryota</taxon>
        <taxon>Viridiplantae</taxon>
        <taxon>Streptophyta</taxon>
        <taxon>Embryophyta</taxon>
        <taxon>Tracheophyta</taxon>
        <taxon>Spermatophyta</taxon>
        <taxon>Magnoliopsida</taxon>
        <taxon>eudicotyledons</taxon>
        <taxon>Gunneridae</taxon>
        <taxon>Pentapetalae</taxon>
        <taxon>rosids</taxon>
        <taxon>fabids</taxon>
        <taxon>Malpighiales</taxon>
        <taxon>Salicaceae</taxon>
        <taxon>Saliceae</taxon>
        <taxon>Populus</taxon>
    </lineage>
</organism>
<evidence type="ECO:0000313" key="3">
    <source>
        <dbReference type="Proteomes" id="UP000006729"/>
    </source>
</evidence>
<proteinExistence type="predicted"/>
<evidence type="ECO:0000259" key="1">
    <source>
        <dbReference type="Pfam" id="PF03936"/>
    </source>
</evidence>
<dbReference type="GO" id="GO:0000287">
    <property type="term" value="F:magnesium ion binding"/>
    <property type="evidence" value="ECO:0007669"/>
    <property type="project" value="InterPro"/>
</dbReference>
<dbReference type="InParanoid" id="A0A2K1ZT27"/>
<sequence>MTRIAGFKFYYSGLIYAKHSCKKQILKWSYNNITPSFEEYLENAWRSVSGTVILIHAYFLLGENISKQALDYLAEIARGETANSISCYMYETGASEAEARKHIEKLIQKAWRNMNKCQIDNETPFARSFCRNSN</sequence>
<dbReference type="Proteomes" id="UP000006729">
    <property type="component" value="Chromosome 7"/>
</dbReference>
<dbReference type="AlphaFoldDB" id="A0A2K1ZT27"/>
<dbReference type="EMBL" id="CM009296">
    <property type="protein sequence ID" value="PNT28435.1"/>
    <property type="molecule type" value="Genomic_DNA"/>
</dbReference>
<protein>
    <recommendedName>
        <fullName evidence="1">Terpene synthase metal-binding domain-containing protein</fullName>
    </recommendedName>
</protein>
<accession>A0A2K1ZT27</accession>
<dbReference type="InterPro" id="IPR005630">
    <property type="entry name" value="Terpene_synthase_metal-bd"/>
</dbReference>